<sequence length="249" mass="28024">MSVENHESEHPHISLSVPEMKPYYDVVVIGSGYGGSIAASRKERWPGEYPTKTIDCFKEVQSESGEIQTGKKTGMYHLYYGSDQSAVVGCGLGGTSLINANVALEVDKRVWDMPVWPEEIRKDKEGIELAGAMLQPVPYPEHFPELHKLKVLEEQAKKLGPEYAKNFYRPPITVTFENRVNSAGVRQSKSTLTGNDSTGVNDGSKNSTLMNYISDAWNHGCEIFCQIDVRRIKKDKETGKWVVFYEWLE</sequence>
<dbReference type="Proteomes" id="UP000789702">
    <property type="component" value="Unassembled WGS sequence"/>
</dbReference>
<organism evidence="1 2">
    <name type="scientific">Dentiscutata heterogama</name>
    <dbReference type="NCBI Taxonomy" id="1316150"/>
    <lineage>
        <taxon>Eukaryota</taxon>
        <taxon>Fungi</taxon>
        <taxon>Fungi incertae sedis</taxon>
        <taxon>Mucoromycota</taxon>
        <taxon>Glomeromycotina</taxon>
        <taxon>Glomeromycetes</taxon>
        <taxon>Diversisporales</taxon>
        <taxon>Gigasporaceae</taxon>
        <taxon>Dentiscutata</taxon>
    </lineage>
</organism>
<protein>
    <submittedName>
        <fullName evidence="1">10339_t:CDS:1</fullName>
    </submittedName>
</protein>
<dbReference type="EMBL" id="CAJVPU010029175">
    <property type="protein sequence ID" value="CAG8709903.1"/>
    <property type="molecule type" value="Genomic_DNA"/>
</dbReference>
<comment type="caution">
    <text evidence="1">The sequence shown here is derived from an EMBL/GenBank/DDBJ whole genome shotgun (WGS) entry which is preliminary data.</text>
</comment>
<evidence type="ECO:0000313" key="2">
    <source>
        <dbReference type="Proteomes" id="UP000789702"/>
    </source>
</evidence>
<accession>A0ACA9PNR5</accession>
<feature type="non-terminal residue" evidence="1">
    <location>
        <position position="249"/>
    </location>
</feature>
<proteinExistence type="predicted"/>
<reference evidence="1" key="1">
    <citation type="submission" date="2021-06" db="EMBL/GenBank/DDBJ databases">
        <authorList>
            <person name="Kallberg Y."/>
            <person name="Tangrot J."/>
            <person name="Rosling A."/>
        </authorList>
    </citation>
    <scope>NUCLEOTIDE SEQUENCE</scope>
    <source>
        <strain evidence="1">IL203A</strain>
    </source>
</reference>
<gene>
    <name evidence="1" type="ORF">DHETER_LOCUS12200</name>
</gene>
<keyword evidence="2" id="KW-1185">Reference proteome</keyword>
<evidence type="ECO:0000313" key="1">
    <source>
        <dbReference type="EMBL" id="CAG8709903.1"/>
    </source>
</evidence>
<name>A0ACA9PNR5_9GLOM</name>